<gene>
    <name evidence="1" type="ORF">SAMN05421828_12715</name>
</gene>
<dbReference type="Gene3D" id="2.60.120.620">
    <property type="entry name" value="q2cbj1_9rhob like domain"/>
    <property type="match status" value="1"/>
</dbReference>
<dbReference type="AlphaFoldDB" id="A0A8G2CPA8"/>
<accession>A0A8G2CPA8</accession>
<organism evidence="1 2">
    <name type="scientific">Acidiphilium rubrum</name>
    <dbReference type="NCBI Taxonomy" id="526"/>
    <lineage>
        <taxon>Bacteria</taxon>
        <taxon>Pseudomonadati</taxon>
        <taxon>Pseudomonadota</taxon>
        <taxon>Alphaproteobacteria</taxon>
        <taxon>Acetobacterales</taxon>
        <taxon>Acidocellaceae</taxon>
        <taxon>Acidiphilium</taxon>
    </lineage>
</organism>
<dbReference type="Proteomes" id="UP000186308">
    <property type="component" value="Unassembled WGS sequence"/>
</dbReference>
<dbReference type="RefSeq" id="WP_029312978.1">
    <property type="nucleotide sequence ID" value="NZ_FTNE01000027.1"/>
</dbReference>
<dbReference type="EMBL" id="FTNE01000027">
    <property type="protein sequence ID" value="SIR37551.1"/>
    <property type="molecule type" value="Genomic_DNA"/>
</dbReference>
<proteinExistence type="predicted"/>
<dbReference type="OrthoDB" id="6681382at2"/>
<evidence type="ECO:0000313" key="1">
    <source>
        <dbReference type="EMBL" id="SIR37551.1"/>
    </source>
</evidence>
<dbReference type="InterPro" id="IPR018724">
    <property type="entry name" value="2OG-Fe_dioxygenase"/>
</dbReference>
<dbReference type="GO" id="GO:0051213">
    <property type="term" value="F:dioxygenase activity"/>
    <property type="evidence" value="ECO:0007669"/>
    <property type="project" value="InterPro"/>
</dbReference>
<evidence type="ECO:0008006" key="3">
    <source>
        <dbReference type="Google" id="ProtNLM"/>
    </source>
</evidence>
<name>A0A8G2CPA8_ACIRU</name>
<keyword evidence="2" id="KW-1185">Reference proteome</keyword>
<protein>
    <recommendedName>
        <fullName evidence="3">2OG-Fe dioxygenase</fullName>
    </recommendedName>
</protein>
<evidence type="ECO:0000313" key="2">
    <source>
        <dbReference type="Proteomes" id="UP000186308"/>
    </source>
</evidence>
<comment type="caution">
    <text evidence="1">The sequence shown here is derived from an EMBL/GenBank/DDBJ whole genome shotgun (WGS) entry which is preliminary data.</text>
</comment>
<dbReference type="Pfam" id="PF10014">
    <property type="entry name" value="2OG-Fe_Oxy_2"/>
    <property type="match status" value="1"/>
</dbReference>
<reference evidence="1 2" key="1">
    <citation type="submission" date="2017-01" db="EMBL/GenBank/DDBJ databases">
        <authorList>
            <person name="Varghese N."/>
            <person name="Submissions S."/>
        </authorList>
    </citation>
    <scope>NUCLEOTIDE SEQUENCE [LARGE SCALE GENOMIC DNA]</scope>
    <source>
        <strain evidence="1 2">ATCC 35905</strain>
    </source>
</reference>
<sequence>MDAINQRHRLGDHLHTNGFAFLEGAAFDPMLPPEAIAPTAWNSFAASWDGMPIDTYMADGGRYRRRRFATFTATPGDIIRRAPHQPHYQTRDYNTLNGGIERWFEPIDPAIANGPSFQGLLEFTRSLFEQHAGTAPWHIEAHQFRIETGPHGAGQPTPEGMHRDGVDFVLVLMVQRTNIEQGTTTIHDLNGTTLGNFTLTHPRDAALVDDRRVFHGVTPVIPINPTTQAHRDVLVLTYRKV</sequence>